<evidence type="ECO:0000313" key="5">
    <source>
        <dbReference type="EMBL" id="MBU9698631.1"/>
    </source>
</evidence>
<evidence type="ECO:0000259" key="4">
    <source>
        <dbReference type="PROSITE" id="PS50862"/>
    </source>
</evidence>
<dbReference type="InterPro" id="IPR004525">
    <property type="entry name" value="EpmA"/>
</dbReference>
<feature type="domain" description="Aminoacyl-transfer RNA synthetases class-II family profile" evidence="4">
    <location>
        <begin position="46"/>
        <end position="367"/>
    </location>
</feature>
<dbReference type="InterPro" id="IPR004364">
    <property type="entry name" value="Aa-tRNA-synt_II"/>
</dbReference>
<keyword evidence="2" id="KW-0547">Nucleotide-binding</keyword>
<keyword evidence="1" id="KW-0436">Ligase</keyword>
<dbReference type="PANTHER" id="PTHR42918:SF6">
    <property type="entry name" value="ELONGATION FACTOR P--(R)-BETA-LYSINE LIGASE"/>
    <property type="match status" value="1"/>
</dbReference>
<organism evidence="5 6">
    <name type="scientific">Paragemmobacter amnigenus</name>
    <dbReference type="NCBI Taxonomy" id="2852097"/>
    <lineage>
        <taxon>Bacteria</taxon>
        <taxon>Pseudomonadati</taxon>
        <taxon>Pseudomonadota</taxon>
        <taxon>Alphaproteobacteria</taxon>
        <taxon>Rhodobacterales</taxon>
        <taxon>Paracoccaceae</taxon>
        <taxon>Paragemmobacter</taxon>
    </lineage>
</organism>
<name>A0ABS6J4E5_9RHOB</name>
<dbReference type="PANTHER" id="PTHR42918">
    <property type="entry name" value="LYSYL-TRNA SYNTHETASE"/>
    <property type="match status" value="1"/>
</dbReference>
<dbReference type="InterPro" id="IPR006195">
    <property type="entry name" value="aa-tRNA-synth_II"/>
</dbReference>
<keyword evidence="3" id="KW-0067">ATP-binding</keyword>
<evidence type="ECO:0000256" key="3">
    <source>
        <dbReference type="ARBA" id="ARBA00022840"/>
    </source>
</evidence>
<evidence type="ECO:0000256" key="2">
    <source>
        <dbReference type="ARBA" id="ARBA00022741"/>
    </source>
</evidence>
<dbReference type="PROSITE" id="PS50862">
    <property type="entry name" value="AA_TRNA_LIGASE_II"/>
    <property type="match status" value="1"/>
</dbReference>
<evidence type="ECO:0000313" key="6">
    <source>
        <dbReference type="Proteomes" id="UP000731907"/>
    </source>
</evidence>
<dbReference type="Gene3D" id="3.30.930.10">
    <property type="entry name" value="Bira Bifunctional Protein, Domain 2"/>
    <property type="match status" value="1"/>
</dbReference>
<protein>
    <submittedName>
        <fullName evidence="5">EF-P lysine aminoacylase GenX</fullName>
    </submittedName>
</protein>
<dbReference type="Pfam" id="PF00152">
    <property type="entry name" value="tRNA-synt_2"/>
    <property type="match status" value="1"/>
</dbReference>
<gene>
    <name evidence="5" type="primary">genX</name>
    <name evidence="5" type="ORF">GU927_012330</name>
</gene>
<reference evidence="5 6" key="1">
    <citation type="submission" date="2021-06" db="EMBL/GenBank/DDBJ databases">
        <title>Rhodobacteraceae bacterium strain HSP-20.</title>
        <authorList>
            <person name="Chen W.-M."/>
        </authorList>
    </citation>
    <scope>NUCLEOTIDE SEQUENCE [LARGE SCALE GENOMIC DNA]</scope>
    <source>
        <strain evidence="5 6">HSP-20</strain>
    </source>
</reference>
<keyword evidence="6" id="KW-1185">Reference proteome</keyword>
<dbReference type="EMBL" id="JAAATX020000008">
    <property type="protein sequence ID" value="MBU9698631.1"/>
    <property type="molecule type" value="Genomic_DNA"/>
</dbReference>
<proteinExistence type="predicted"/>
<dbReference type="InterPro" id="IPR045864">
    <property type="entry name" value="aa-tRNA-synth_II/BPL/LPL"/>
</dbReference>
<dbReference type="SUPFAM" id="SSF55681">
    <property type="entry name" value="Class II aaRS and biotin synthetases"/>
    <property type="match status" value="1"/>
</dbReference>
<dbReference type="NCBIfam" id="TIGR00462">
    <property type="entry name" value="genX"/>
    <property type="match status" value="1"/>
</dbReference>
<evidence type="ECO:0000256" key="1">
    <source>
        <dbReference type="ARBA" id="ARBA00022598"/>
    </source>
</evidence>
<sequence>MRAIGAAPSAYSAKSQTESAAVTDATDTPFWHPSRHADRRPLLLARNRIQQALRGWFAAEGFTEVDPVALQVSPGNEAHLHAFATDALAHDGTARRMYLHTSPEFAMKKLLAAGETRIAAFAHVWRNRERGALHSPEFTMLEWYRVAEDYSVLMEDTAAFLRLAAQAAGTPLLRYRDRTCDPFLPYERLSVAEAFARHAGLDLLATIRPDGATDRDGLAAQMAGQGMAVSGDDTWSDLLAKVLVTRVEPHLGLGRITVLDRYPAAEAALARACADDPREAERFEVYACGVELANGFGELTNPAEQRRRFGLEMDEKHRVYGERYPLDEDFLAALGHMPDASGIALGFDRLVMLATAAPRIDDVIWAPVAR</sequence>
<comment type="caution">
    <text evidence="5">The sequence shown here is derived from an EMBL/GenBank/DDBJ whole genome shotgun (WGS) entry which is preliminary data.</text>
</comment>
<dbReference type="Proteomes" id="UP000731907">
    <property type="component" value="Unassembled WGS sequence"/>
</dbReference>
<accession>A0ABS6J4E5</accession>